<accession>A0A2T4SBT1</accession>
<dbReference type="Pfam" id="PF02698">
    <property type="entry name" value="DUF218"/>
    <property type="match status" value="1"/>
</dbReference>
<proteinExistence type="predicted"/>
<name>A0A2T4SBT1_9STAP</name>
<keyword evidence="1" id="KW-0812">Transmembrane</keyword>
<dbReference type="OrthoDB" id="9782395at2"/>
<keyword evidence="1" id="KW-0472">Membrane</keyword>
<evidence type="ECO:0000256" key="1">
    <source>
        <dbReference type="SAM" id="Phobius"/>
    </source>
</evidence>
<evidence type="ECO:0000313" key="3">
    <source>
        <dbReference type="EMBL" id="PTK59632.1"/>
    </source>
</evidence>
<dbReference type="RefSeq" id="WP_107644117.1">
    <property type="nucleotide sequence ID" value="NZ_CANMJG010000002.1"/>
</dbReference>
<dbReference type="PANTHER" id="PTHR30336">
    <property type="entry name" value="INNER MEMBRANE PROTEIN, PROBABLE PERMEASE"/>
    <property type="match status" value="1"/>
</dbReference>
<comment type="caution">
    <text evidence="3">The sequence shown here is derived from an EMBL/GenBank/DDBJ whole genome shotgun (WGS) entry which is preliminary data.</text>
</comment>
<organism evidence="3 4">
    <name type="scientific">Staphylococcus nepalensis</name>
    <dbReference type="NCBI Taxonomy" id="214473"/>
    <lineage>
        <taxon>Bacteria</taxon>
        <taxon>Bacillati</taxon>
        <taxon>Bacillota</taxon>
        <taxon>Bacilli</taxon>
        <taxon>Bacillales</taxon>
        <taxon>Staphylococcaceae</taxon>
        <taxon>Staphylococcus</taxon>
    </lineage>
</organism>
<keyword evidence="1" id="KW-1133">Transmembrane helix</keyword>
<dbReference type="EMBL" id="PZHR01000018">
    <property type="protein sequence ID" value="PTK59632.1"/>
    <property type="molecule type" value="Genomic_DNA"/>
</dbReference>
<evidence type="ECO:0000313" key="4">
    <source>
        <dbReference type="Proteomes" id="UP000240400"/>
    </source>
</evidence>
<dbReference type="GO" id="GO:0043164">
    <property type="term" value="P:Gram-negative-bacterium-type cell wall biogenesis"/>
    <property type="evidence" value="ECO:0007669"/>
    <property type="project" value="TreeGrafter"/>
</dbReference>
<feature type="transmembrane region" description="Helical" evidence="1">
    <location>
        <begin position="114"/>
        <end position="139"/>
    </location>
</feature>
<dbReference type="GO" id="GO:0000270">
    <property type="term" value="P:peptidoglycan metabolic process"/>
    <property type="evidence" value="ECO:0007669"/>
    <property type="project" value="TreeGrafter"/>
</dbReference>
<dbReference type="AlphaFoldDB" id="A0A2T4SBT1"/>
<dbReference type="GO" id="GO:0005886">
    <property type="term" value="C:plasma membrane"/>
    <property type="evidence" value="ECO:0007669"/>
    <property type="project" value="TreeGrafter"/>
</dbReference>
<dbReference type="InterPro" id="IPR014729">
    <property type="entry name" value="Rossmann-like_a/b/a_fold"/>
</dbReference>
<feature type="transmembrane region" description="Helical" evidence="1">
    <location>
        <begin position="52"/>
        <end position="69"/>
    </location>
</feature>
<feature type="transmembrane region" description="Helical" evidence="1">
    <location>
        <begin position="25"/>
        <end position="45"/>
    </location>
</feature>
<dbReference type="Gene3D" id="3.40.50.620">
    <property type="entry name" value="HUPs"/>
    <property type="match status" value="1"/>
</dbReference>
<reference evidence="3 4" key="1">
    <citation type="journal article" date="2016" name="Front. Microbiol.">
        <title>Comprehensive Phylogenetic Analysis of Bovine Non-aureus Staphylococci Species Based on Whole-Genome Sequencing.</title>
        <authorList>
            <person name="Naushad S."/>
            <person name="Barkema H.W."/>
            <person name="Luby C."/>
            <person name="Condas L.A."/>
            <person name="Nobrega D.B."/>
            <person name="Carson D.A."/>
            <person name="De Buck J."/>
        </authorList>
    </citation>
    <scope>NUCLEOTIDE SEQUENCE [LARGE SCALE GENOMIC DNA]</scope>
    <source>
        <strain evidence="3 4">SNUC 4337</strain>
    </source>
</reference>
<protein>
    <recommendedName>
        <fullName evidence="2">DUF218 domain-containing protein</fullName>
    </recommendedName>
</protein>
<dbReference type="Proteomes" id="UP000240400">
    <property type="component" value="Unassembled WGS sequence"/>
</dbReference>
<dbReference type="CDD" id="cd06259">
    <property type="entry name" value="YdcF-like"/>
    <property type="match status" value="1"/>
</dbReference>
<evidence type="ECO:0000259" key="2">
    <source>
        <dbReference type="Pfam" id="PF02698"/>
    </source>
</evidence>
<dbReference type="PANTHER" id="PTHR30336:SF18">
    <property type="entry name" value="MEMBRANE PROTEIN"/>
    <property type="match status" value="1"/>
</dbReference>
<feature type="transmembrane region" description="Helical" evidence="1">
    <location>
        <begin position="89"/>
        <end position="107"/>
    </location>
</feature>
<sequence>MHTLSFICCLIIVFGFIVMYKNWNWATHLTFFIVQIIIGYIVIILHAGKLSLPIDLTITMFVGVSLIHIKHKRLLRYRTSALFIKRLYYIAFKLLLFMVACAYISLIPVGINVIFYWVAAIMFSAFFTFICYVLCSSAFLNVTYHQNFDVIVILGAGIFTNQVTPMLAKRLDKALELYQLYPNAQIIVSGGQGPDEPISEALAMYQYLVHNNVNPSAITMEDQSTSTFENIKYTKALIEHYYENEPNILCVTSQFHIMRALRFGQKLNIKLKGVGSHTPYPFFEIALIRDFLAIMYQYKLLLTIYFATLFWACMMALWHIPSM</sequence>
<dbReference type="InterPro" id="IPR003848">
    <property type="entry name" value="DUF218"/>
</dbReference>
<dbReference type="InterPro" id="IPR051599">
    <property type="entry name" value="Cell_Envelope_Assoc"/>
</dbReference>
<feature type="transmembrane region" description="Helical" evidence="1">
    <location>
        <begin position="300"/>
        <end position="320"/>
    </location>
</feature>
<gene>
    <name evidence="3" type="ORF">BUZ61_05105</name>
</gene>
<feature type="domain" description="DUF218" evidence="2">
    <location>
        <begin position="149"/>
        <end position="282"/>
    </location>
</feature>